<dbReference type="InterPro" id="IPR001387">
    <property type="entry name" value="Cro/C1-type_HTH"/>
</dbReference>
<dbReference type="Gene3D" id="1.10.260.40">
    <property type="entry name" value="lambda repressor-like DNA-binding domains"/>
    <property type="match status" value="1"/>
</dbReference>
<evidence type="ECO:0000313" key="3">
    <source>
        <dbReference type="Proteomes" id="UP000593601"/>
    </source>
</evidence>
<protein>
    <submittedName>
        <fullName evidence="2">Helix-turn-helix transcriptional regulator</fullName>
    </submittedName>
</protein>
<dbReference type="KEGG" id="bliq:INP51_14310"/>
<gene>
    <name evidence="2" type="ORF">INP51_14310</name>
</gene>
<accession>A0A7M2RFS6</accession>
<evidence type="ECO:0000259" key="1">
    <source>
        <dbReference type="PROSITE" id="PS50943"/>
    </source>
</evidence>
<dbReference type="CDD" id="cd00093">
    <property type="entry name" value="HTH_XRE"/>
    <property type="match status" value="1"/>
</dbReference>
<proteinExistence type="predicted"/>
<evidence type="ECO:0000313" key="2">
    <source>
        <dbReference type="EMBL" id="QOV19109.1"/>
    </source>
</evidence>
<dbReference type="EMBL" id="CP063304">
    <property type="protein sequence ID" value="QOV19109.1"/>
    <property type="molecule type" value="Genomic_DNA"/>
</dbReference>
<feature type="domain" description="HTH cro/C1-type" evidence="1">
    <location>
        <begin position="10"/>
        <end position="64"/>
    </location>
</feature>
<organism evidence="2 3">
    <name type="scientific">Blautia liquoris</name>
    <dbReference type="NCBI Taxonomy" id="2779518"/>
    <lineage>
        <taxon>Bacteria</taxon>
        <taxon>Bacillati</taxon>
        <taxon>Bacillota</taxon>
        <taxon>Clostridia</taxon>
        <taxon>Lachnospirales</taxon>
        <taxon>Lachnospiraceae</taxon>
        <taxon>Blautia</taxon>
    </lineage>
</organism>
<keyword evidence="3" id="KW-1185">Reference proteome</keyword>
<dbReference type="RefSeq" id="WP_193735456.1">
    <property type="nucleotide sequence ID" value="NZ_CP063304.1"/>
</dbReference>
<reference evidence="2 3" key="1">
    <citation type="submission" date="2020-10" db="EMBL/GenBank/DDBJ databases">
        <title>Blautia liquoris sp.nov., isolated from the mud in a fermentation cellar used for the production of Chinese strong-flavoured liquor.</title>
        <authorList>
            <person name="Lu L."/>
        </authorList>
    </citation>
    <scope>NUCLEOTIDE SEQUENCE [LARGE SCALE GENOMIC DNA]</scope>
    <source>
        <strain evidence="2 3">LZLJ-3</strain>
    </source>
</reference>
<dbReference type="GO" id="GO:0003677">
    <property type="term" value="F:DNA binding"/>
    <property type="evidence" value="ECO:0007669"/>
    <property type="project" value="InterPro"/>
</dbReference>
<dbReference type="Proteomes" id="UP000593601">
    <property type="component" value="Chromosome"/>
</dbReference>
<dbReference type="PROSITE" id="PS50943">
    <property type="entry name" value="HTH_CROC1"/>
    <property type="match status" value="1"/>
</dbReference>
<name>A0A7M2RFS6_9FIRM</name>
<sequence>MRDTDVIEHIKELCAERKWSYYRLAKESGLPYSTINNMLHRTNIPTVPTLQKMCDAFEITLSDFFLEGIKEYTLTNSQTELLEIYKNLSKDDRRMLIAYAKGLAKLLDAPKK</sequence>
<dbReference type="SMART" id="SM00530">
    <property type="entry name" value="HTH_XRE"/>
    <property type="match status" value="1"/>
</dbReference>
<dbReference type="SUPFAM" id="SSF47413">
    <property type="entry name" value="lambda repressor-like DNA-binding domains"/>
    <property type="match status" value="1"/>
</dbReference>
<dbReference type="AlphaFoldDB" id="A0A7M2RFS6"/>
<dbReference type="InterPro" id="IPR010982">
    <property type="entry name" value="Lambda_DNA-bd_dom_sf"/>
</dbReference>
<dbReference type="Pfam" id="PF13443">
    <property type="entry name" value="HTH_26"/>
    <property type="match status" value="1"/>
</dbReference>